<dbReference type="EMBL" id="LAZR01045734">
    <property type="protein sequence ID" value="KKK98167.1"/>
    <property type="molecule type" value="Genomic_DNA"/>
</dbReference>
<organism evidence="2">
    <name type="scientific">marine sediment metagenome</name>
    <dbReference type="NCBI Taxonomy" id="412755"/>
    <lineage>
        <taxon>unclassified sequences</taxon>
        <taxon>metagenomes</taxon>
        <taxon>ecological metagenomes</taxon>
    </lineage>
</organism>
<protein>
    <submittedName>
        <fullName evidence="2">Uncharacterized protein</fullName>
    </submittedName>
</protein>
<reference evidence="2" key="1">
    <citation type="journal article" date="2015" name="Nature">
        <title>Complex archaea that bridge the gap between prokaryotes and eukaryotes.</title>
        <authorList>
            <person name="Spang A."/>
            <person name="Saw J.H."/>
            <person name="Jorgensen S.L."/>
            <person name="Zaremba-Niedzwiedzka K."/>
            <person name="Martijn J."/>
            <person name="Lind A.E."/>
            <person name="van Eijk R."/>
            <person name="Schleper C."/>
            <person name="Guy L."/>
            <person name="Ettema T.J."/>
        </authorList>
    </citation>
    <scope>NUCLEOTIDE SEQUENCE</scope>
</reference>
<evidence type="ECO:0000313" key="2">
    <source>
        <dbReference type="EMBL" id="KKK98167.1"/>
    </source>
</evidence>
<comment type="caution">
    <text evidence="2">The sequence shown here is derived from an EMBL/GenBank/DDBJ whole genome shotgun (WGS) entry which is preliminary data.</text>
</comment>
<feature type="compositionally biased region" description="Gly residues" evidence="1">
    <location>
        <begin position="111"/>
        <end position="120"/>
    </location>
</feature>
<evidence type="ECO:0000256" key="1">
    <source>
        <dbReference type="SAM" id="MobiDB-lite"/>
    </source>
</evidence>
<feature type="region of interest" description="Disordered" evidence="1">
    <location>
        <begin position="97"/>
        <end position="120"/>
    </location>
</feature>
<sequence length="120" mass="12836">MEASSGVLRRHTTGVIALEPHQSGQPHGHGLLSIEGGLVGQEIAALSRLWREYPGNGYIRLEPPRSQEDVTRYAAKYMAKDVSELVMSSSLGRRSVQPALIRSSSQSEPGAGRGQPVGSS</sequence>
<name>A0A0F8ZWF7_9ZZZZ</name>
<proteinExistence type="predicted"/>
<feature type="region of interest" description="Disordered" evidence="1">
    <location>
        <begin position="1"/>
        <end position="29"/>
    </location>
</feature>
<gene>
    <name evidence="2" type="ORF">LCGC14_2645460</name>
</gene>
<dbReference type="AlphaFoldDB" id="A0A0F8ZWF7"/>
<accession>A0A0F8ZWF7</accession>